<dbReference type="PANTHER" id="PTHR33376:SF5">
    <property type="entry name" value="EXTRACYTOPLASMIC SOLUTE RECEPTOR PROTEIN"/>
    <property type="match status" value="1"/>
</dbReference>
<proteinExistence type="predicted"/>
<dbReference type="PANTHER" id="PTHR33376">
    <property type="match status" value="1"/>
</dbReference>
<dbReference type="CDD" id="cd13604">
    <property type="entry name" value="PBP2_TRAP_ketoacid_lactate_like"/>
    <property type="match status" value="1"/>
</dbReference>
<evidence type="ECO:0000313" key="2">
    <source>
        <dbReference type="EMBL" id="GMG86077.1"/>
    </source>
</evidence>
<dbReference type="RefSeq" id="WP_285762589.1">
    <property type="nucleotide sequence ID" value="NZ_BSYJ01000001.1"/>
</dbReference>
<dbReference type="InterPro" id="IPR038404">
    <property type="entry name" value="TRAP_DctP_sf"/>
</dbReference>
<accession>A0ABQ6LVL0</accession>
<dbReference type="SUPFAM" id="SSF53850">
    <property type="entry name" value="Periplasmic binding protein-like II"/>
    <property type="match status" value="1"/>
</dbReference>
<evidence type="ECO:0000313" key="3">
    <source>
        <dbReference type="Proteomes" id="UP001224392"/>
    </source>
</evidence>
<dbReference type="Gene3D" id="3.40.190.10">
    <property type="entry name" value="Periplasmic binding protein-like II"/>
    <property type="match status" value="1"/>
</dbReference>
<protein>
    <submittedName>
        <fullName evidence="2">TRAP transporter substrate-binding protein DctP</fullName>
    </submittedName>
</protein>
<comment type="caution">
    <text evidence="2">The sequence shown here is derived from an EMBL/GenBank/DDBJ whole genome shotgun (WGS) entry which is preliminary data.</text>
</comment>
<reference evidence="2 3" key="1">
    <citation type="submission" date="2023-04" db="EMBL/GenBank/DDBJ databases">
        <title>Marinobulbifer ophiurae gen. nov., sp. Nov., isolate from tissue of brittle star Ophioplocus japonicus.</title>
        <authorList>
            <person name="Kawano K."/>
            <person name="Sawayama S."/>
            <person name="Nakagawa S."/>
        </authorList>
    </citation>
    <scope>NUCLEOTIDE SEQUENCE [LARGE SCALE GENOMIC DNA]</scope>
    <source>
        <strain evidence="2 3">NKW57</strain>
    </source>
</reference>
<dbReference type="Gene3D" id="3.40.190.170">
    <property type="entry name" value="Bacterial extracellular solute-binding protein, family 7"/>
    <property type="match status" value="1"/>
</dbReference>
<dbReference type="PIRSF" id="PIRSF039026">
    <property type="entry name" value="SiaP"/>
    <property type="match status" value="1"/>
</dbReference>
<evidence type="ECO:0000256" key="1">
    <source>
        <dbReference type="ARBA" id="ARBA00022729"/>
    </source>
</evidence>
<dbReference type="EMBL" id="BSYJ01000001">
    <property type="protein sequence ID" value="GMG86077.1"/>
    <property type="molecule type" value="Genomic_DNA"/>
</dbReference>
<keyword evidence="3" id="KW-1185">Reference proteome</keyword>
<dbReference type="InterPro" id="IPR026289">
    <property type="entry name" value="SBP_TakP-like"/>
</dbReference>
<dbReference type="NCBIfam" id="NF037995">
    <property type="entry name" value="TRAP_S1"/>
    <property type="match status" value="1"/>
</dbReference>
<dbReference type="InterPro" id="IPR018389">
    <property type="entry name" value="DctP_fam"/>
</dbReference>
<dbReference type="Proteomes" id="UP001224392">
    <property type="component" value="Unassembled WGS sequence"/>
</dbReference>
<dbReference type="Pfam" id="PF03480">
    <property type="entry name" value="DctP"/>
    <property type="match status" value="1"/>
</dbReference>
<organism evidence="2 3">
    <name type="scientific">Biformimicrobium ophioploci</name>
    <dbReference type="NCBI Taxonomy" id="3036711"/>
    <lineage>
        <taxon>Bacteria</taxon>
        <taxon>Pseudomonadati</taxon>
        <taxon>Pseudomonadota</taxon>
        <taxon>Gammaproteobacteria</taxon>
        <taxon>Cellvibrionales</taxon>
        <taxon>Microbulbiferaceae</taxon>
        <taxon>Biformimicrobium</taxon>
    </lineage>
</organism>
<keyword evidence="1" id="KW-0732">Signal</keyword>
<name>A0ABQ6LVL0_9GAMM</name>
<sequence length="383" mass="42275">MNTQKINWYPIVILGLLALLVATFAALVYRSAGDQSQNAASAFTRQDAQYEWKLVTTWPKNFPGLGSAPERFARLVDEMSAGRLQVKVLGAGELVPAMGVFGAVSDGAAQMGHGAAYYWKGKLPAAQFFTAVPFGLNAQEMNGWLHYGGGLELWREIYAPFNLIPFAGGSTGVQMAGWFNKEINSVDDLRGLKMRIPGLGGEVLNRAGGTAVTIPGGELYTALQTGVIDATEWVGPYNDLAFGFHQVAKYYYYPGWHEPGSVLEFIVNKDAYESLPEDLQAIVSAAARDASQDMLDEYTARNNKALRELVDNHEVQLRRLPDDVIAYLAKINREMMEETAAKDPVFARVYEAFKAFGAEAAAYHEISERAYYDTRELNQLKQD</sequence>
<gene>
    <name evidence="2" type="primary">dctP</name>
    <name evidence="2" type="ORF">MNKW57_03980</name>
</gene>